<evidence type="ECO:0000313" key="1">
    <source>
        <dbReference type="EMBL" id="OGL84505.1"/>
    </source>
</evidence>
<dbReference type="Proteomes" id="UP000177704">
    <property type="component" value="Unassembled WGS sequence"/>
</dbReference>
<gene>
    <name evidence="1" type="ORF">A3B36_02095</name>
</gene>
<accession>A0A1F7V1U8</accession>
<name>A0A1F7V1U8_9BACT</name>
<reference evidence="1 2" key="1">
    <citation type="journal article" date="2016" name="Nat. Commun.">
        <title>Thousands of microbial genomes shed light on interconnected biogeochemical processes in an aquifer system.</title>
        <authorList>
            <person name="Anantharaman K."/>
            <person name="Brown C.T."/>
            <person name="Hug L.A."/>
            <person name="Sharon I."/>
            <person name="Castelle C.J."/>
            <person name="Probst A.J."/>
            <person name="Thomas B.C."/>
            <person name="Singh A."/>
            <person name="Wilkins M.J."/>
            <person name="Karaoz U."/>
            <person name="Brodie E.L."/>
            <person name="Williams K.H."/>
            <person name="Hubbard S.S."/>
            <person name="Banfield J.F."/>
        </authorList>
    </citation>
    <scope>NUCLEOTIDE SEQUENCE [LARGE SCALE GENOMIC DNA]</scope>
</reference>
<dbReference type="InterPro" id="IPR020994">
    <property type="entry name" value="Uncharacterised_Ca-bd_CcbP"/>
</dbReference>
<protein>
    <submittedName>
        <fullName evidence="1">Calcium-binding protein</fullName>
    </submittedName>
</protein>
<proteinExistence type="predicted"/>
<dbReference type="Gene3D" id="6.10.140.400">
    <property type="match status" value="2"/>
</dbReference>
<dbReference type="EMBL" id="MGEM01000023">
    <property type="protein sequence ID" value="OGL84505.1"/>
    <property type="molecule type" value="Genomic_DNA"/>
</dbReference>
<organism evidence="1 2">
    <name type="scientific">Candidatus Uhrbacteria bacterium RIFCSPLOWO2_01_FULL_55_36</name>
    <dbReference type="NCBI Taxonomy" id="1802404"/>
    <lineage>
        <taxon>Bacteria</taxon>
        <taxon>Candidatus Uhriibacteriota</taxon>
    </lineage>
</organism>
<sequence>MNEDKKREQRIEDEVIVDCYGPEEQALGWYYYLHDTVQCPFKAKCVKERPISPLRKGDIVEVTGMPKEEECEHEMFATVTWEGRTLAVPFAQLEPVHGTDAKTRQAVADWHYWVGMRYEF</sequence>
<evidence type="ECO:0000313" key="2">
    <source>
        <dbReference type="Proteomes" id="UP000177704"/>
    </source>
</evidence>
<comment type="caution">
    <text evidence="1">The sequence shown here is derived from an EMBL/GenBank/DDBJ whole genome shotgun (WGS) entry which is preliminary data.</text>
</comment>
<dbReference type="AlphaFoldDB" id="A0A1F7V1U8"/>
<dbReference type="Pfam" id="PF11535">
    <property type="entry name" value="Calci_bind_CcbP"/>
    <property type="match status" value="1"/>
</dbReference>